<dbReference type="PANTHER" id="PTHR28163:SF1">
    <property type="entry name" value="PROTEIN PET117 HOMOLOG, MITOCHONDRIAL"/>
    <property type="match status" value="1"/>
</dbReference>
<dbReference type="Proteomes" id="UP000818624">
    <property type="component" value="Chromosome 3"/>
</dbReference>
<organism evidence="6 7">
    <name type="scientific">Malassezia furfur</name>
    <name type="common">Pityriasis versicolor infection agent</name>
    <name type="synonym">Pityrosporum furfur</name>
    <dbReference type="NCBI Taxonomy" id="55194"/>
    <lineage>
        <taxon>Eukaryota</taxon>
        <taxon>Fungi</taxon>
        <taxon>Dikarya</taxon>
        <taxon>Basidiomycota</taxon>
        <taxon>Ustilaginomycotina</taxon>
        <taxon>Malasseziomycetes</taxon>
        <taxon>Malasseziales</taxon>
        <taxon>Malasseziaceae</taxon>
        <taxon>Malassezia</taxon>
    </lineage>
</organism>
<dbReference type="InterPro" id="IPR031568">
    <property type="entry name" value="Pet117"/>
</dbReference>
<evidence type="ECO:0000313" key="6">
    <source>
        <dbReference type="EMBL" id="WFD48222.1"/>
    </source>
</evidence>
<evidence type="ECO:0000256" key="3">
    <source>
        <dbReference type="ARBA" id="ARBA00022946"/>
    </source>
</evidence>
<dbReference type="EMBL" id="CP046236">
    <property type="protein sequence ID" value="WFD48222.1"/>
    <property type="molecule type" value="Genomic_DNA"/>
</dbReference>
<evidence type="ECO:0000313" key="7">
    <source>
        <dbReference type="Proteomes" id="UP000818624"/>
    </source>
</evidence>
<reference evidence="6 7" key="1">
    <citation type="journal article" date="2020" name="Elife">
        <title>Loss of centromere function drives karyotype evolution in closely related Malassezia species.</title>
        <authorList>
            <person name="Sankaranarayanan S.R."/>
            <person name="Ianiri G."/>
            <person name="Coelho M.A."/>
            <person name="Reza M.H."/>
            <person name="Thimmappa B.C."/>
            <person name="Ganguly P."/>
            <person name="Vadnala R.N."/>
            <person name="Sun S."/>
            <person name="Siddharthan R."/>
            <person name="Tellgren-Roth C."/>
            <person name="Dawson T.L."/>
            <person name="Heitman J."/>
            <person name="Sanyal K."/>
        </authorList>
    </citation>
    <scope>NUCLEOTIDE SEQUENCE [LARGE SCALE GENOMIC DNA]</scope>
    <source>
        <strain evidence="6">CBS14141</strain>
    </source>
</reference>
<sequence length="91" mass="10505">MSRAAKVTLASSIVATVSIVWGVHFLQREERNVCDTSSFQTMYKGVQRDEARQAERKHRMADLERQRERERDLRAIQPIDPSDAPPSSHRI</sequence>
<comment type="subcellular location">
    <subcellularLocation>
        <location evidence="1">Mitochondrion</location>
    </subcellularLocation>
</comment>
<keyword evidence="7" id="KW-1185">Reference proteome</keyword>
<gene>
    <name evidence="6" type="ORF">GLX27_002890</name>
</gene>
<protein>
    <recommendedName>
        <fullName evidence="8">Cytochrome c oxidase assembly protein</fullName>
    </recommendedName>
</protein>
<evidence type="ECO:0000256" key="5">
    <source>
        <dbReference type="SAM" id="MobiDB-lite"/>
    </source>
</evidence>
<feature type="region of interest" description="Disordered" evidence="5">
    <location>
        <begin position="47"/>
        <end position="91"/>
    </location>
</feature>
<dbReference type="PANTHER" id="PTHR28163">
    <property type="entry name" value="PROTEIN PET117 HOMOLOG, MITOCHONDRIAL"/>
    <property type="match status" value="1"/>
</dbReference>
<name>A0ABY8ERU2_MALFU</name>
<dbReference type="Pfam" id="PF15786">
    <property type="entry name" value="PET117"/>
    <property type="match status" value="1"/>
</dbReference>
<comment type="similarity">
    <text evidence="2">Belongs to the PET117 family.</text>
</comment>
<evidence type="ECO:0008006" key="8">
    <source>
        <dbReference type="Google" id="ProtNLM"/>
    </source>
</evidence>
<evidence type="ECO:0000256" key="1">
    <source>
        <dbReference type="ARBA" id="ARBA00004173"/>
    </source>
</evidence>
<feature type="compositionally biased region" description="Basic and acidic residues" evidence="5">
    <location>
        <begin position="47"/>
        <end position="74"/>
    </location>
</feature>
<proteinExistence type="inferred from homology"/>
<keyword evidence="3" id="KW-0809">Transit peptide</keyword>
<accession>A0ABY8ERU2</accession>
<evidence type="ECO:0000256" key="4">
    <source>
        <dbReference type="ARBA" id="ARBA00023128"/>
    </source>
</evidence>
<evidence type="ECO:0000256" key="2">
    <source>
        <dbReference type="ARBA" id="ARBA00008197"/>
    </source>
</evidence>
<keyword evidence="4" id="KW-0496">Mitochondrion</keyword>